<evidence type="ECO:0000313" key="3">
    <source>
        <dbReference type="Proteomes" id="UP001432322"/>
    </source>
</evidence>
<dbReference type="Proteomes" id="UP001432322">
    <property type="component" value="Unassembled WGS sequence"/>
</dbReference>
<feature type="transmembrane region" description="Helical" evidence="1">
    <location>
        <begin position="88"/>
        <end position="116"/>
    </location>
</feature>
<keyword evidence="1" id="KW-0812">Transmembrane</keyword>
<dbReference type="Pfam" id="PF10318">
    <property type="entry name" value="7TM_GPCR_Srh"/>
    <property type="match status" value="1"/>
</dbReference>
<keyword evidence="3" id="KW-1185">Reference proteome</keyword>
<keyword evidence="1" id="KW-1133">Transmembrane helix</keyword>
<evidence type="ECO:0008006" key="4">
    <source>
        <dbReference type="Google" id="ProtNLM"/>
    </source>
</evidence>
<gene>
    <name evidence="2" type="ORF">PFISCL1PPCAC_3050</name>
</gene>
<dbReference type="EMBL" id="BTSY01000001">
    <property type="protein sequence ID" value="GMT11753.1"/>
    <property type="molecule type" value="Genomic_DNA"/>
</dbReference>
<accession>A0AAV5UZZ8</accession>
<sequence length="133" mass="15203">MGIFLTLEDQERIFTTLRITLFFSLFLHAIAAICLVKQTPPNQATIRNYLIYIQFLLVVNDINLGILFEPIPLFPVFAGIFNKFSVKFVIEYLLLQGVTELIIANIGVSIIVCIIFRHQSIMPEGHMFKLDTV</sequence>
<protein>
    <recommendedName>
        <fullName evidence="4">G protein-coupled receptor</fullName>
    </recommendedName>
</protein>
<dbReference type="AlphaFoldDB" id="A0AAV5UZZ8"/>
<organism evidence="2 3">
    <name type="scientific">Pristionchus fissidentatus</name>
    <dbReference type="NCBI Taxonomy" id="1538716"/>
    <lineage>
        <taxon>Eukaryota</taxon>
        <taxon>Metazoa</taxon>
        <taxon>Ecdysozoa</taxon>
        <taxon>Nematoda</taxon>
        <taxon>Chromadorea</taxon>
        <taxon>Rhabditida</taxon>
        <taxon>Rhabditina</taxon>
        <taxon>Diplogasteromorpha</taxon>
        <taxon>Diplogasteroidea</taxon>
        <taxon>Neodiplogasteridae</taxon>
        <taxon>Pristionchus</taxon>
    </lineage>
</organism>
<dbReference type="PANTHER" id="PTHR22941:SF26">
    <property type="entry name" value="SERPENTINE RECEPTOR, CLASS H"/>
    <property type="match status" value="1"/>
</dbReference>
<reference evidence="2" key="1">
    <citation type="submission" date="2023-10" db="EMBL/GenBank/DDBJ databases">
        <title>Genome assembly of Pristionchus species.</title>
        <authorList>
            <person name="Yoshida K."/>
            <person name="Sommer R.J."/>
        </authorList>
    </citation>
    <scope>NUCLEOTIDE SEQUENCE</scope>
    <source>
        <strain evidence="2">RS5133</strain>
    </source>
</reference>
<evidence type="ECO:0000313" key="2">
    <source>
        <dbReference type="EMBL" id="GMT11753.1"/>
    </source>
</evidence>
<evidence type="ECO:0000256" key="1">
    <source>
        <dbReference type="SAM" id="Phobius"/>
    </source>
</evidence>
<name>A0AAV5UZZ8_9BILA</name>
<feature type="transmembrane region" description="Helical" evidence="1">
    <location>
        <begin position="48"/>
        <end position="68"/>
    </location>
</feature>
<keyword evidence="1" id="KW-0472">Membrane</keyword>
<dbReference type="InterPro" id="IPR053220">
    <property type="entry name" value="Nematode_rcpt-like_serp_H"/>
</dbReference>
<feature type="transmembrane region" description="Helical" evidence="1">
    <location>
        <begin position="12"/>
        <end position="36"/>
    </location>
</feature>
<comment type="caution">
    <text evidence="2">The sequence shown here is derived from an EMBL/GenBank/DDBJ whole genome shotgun (WGS) entry which is preliminary data.</text>
</comment>
<proteinExistence type="predicted"/>
<dbReference type="PANTHER" id="PTHR22941">
    <property type="entry name" value="SERPENTINE RECEPTOR"/>
    <property type="match status" value="1"/>
</dbReference>
<dbReference type="InterPro" id="IPR019422">
    <property type="entry name" value="7TM_GPCR_serpentine_rcpt_Srh"/>
</dbReference>